<accession>A0A0B8PMX1</accession>
<proteinExistence type="predicted"/>
<feature type="domain" description="DUF4426" evidence="2">
    <location>
        <begin position="28"/>
        <end position="145"/>
    </location>
</feature>
<keyword evidence="1" id="KW-0732">Signal</keyword>
<reference evidence="5 6" key="3">
    <citation type="submission" date="2015-01" db="EMBL/GenBank/DDBJ databases">
        <authorList>
            <consortium name="NBRP consortium"/>
            <person name="Sawabe T."/>
            <person name="Meirelles P."/>
            <person name="Feng G."/>
            <person name="Sayaka M."/>
            <person name="Hattori M."/>
            <person name="Ohkuma M."/>
        </authorList>
    </citation>
    <scope>NUCLEOTIDE SEQUENCE [LARGE SCALE GENOMIC DNA]</scope>
    <source>
        <strain evidence="6">JCM 19231</strain>
        <strain evidence="3">JCM19231</strain>
        <strain evidence="4 5">JCM19232</strain>
    </source>
</reference>
<dbReference type="Proteomes" id="UP000031671">
    <property type="component" value="Unassembled WGS sequence"/>
</dbReference>
<dbReference type="RefSeq" id="WP_261834046.1">
    <property type="nucleotide sequence ID" value="NZ_AP024881.1"/>
</dbReference>
<evidence type="ECO:0000313" key="6">
    <source>
        <dbReference type="Proteomes" id="UP000031671"/>
    </source>
</evidence>
<dbReference type="Pfam" id="PF14467">
    <property type="entry name" value="DUF4426"/>
    <property type="match status" value="1"/>
</dbReference>
<evidence type="ECO:0000313" key="5">
    <source>
        <dbReference type="Proteomes" id="UP000031670"/>
    </source>
</evidence>
<sequence>MKNALIRFLSLVAFISFAAPSMAEQFMRFKDIEVHYSAFNSTFIPAEVARELKLKRNPYVALINISALDLYTVGKKATQVSLKGQAKNLVGNTRKLDFKQIQQGEAIYYIAELPITENETFSFEINVDGGNKGSGILRFNQTFHIQE</sequence>
<protein>
    <recommendedName>
        <fullName evidence="2">DUF4426 domain-containing protein</fullName>
    </recommendedName>
</protein>
<reference evidence="4 5" key="2">
    <citation type="submission" date="2015-01" db="EMBL/GenBank/DDBJ databases">
        <title>Vibrio sp. C5 JCM 19232 whole genome shotgun sequence.</title>
        <authorList>
            <person name="Sawabe T."/>
            <person name="Meirelles P."/>
            <person name="Feng G."/>
            <person name="Sayaka M."/>
            <person name="Hattori M."/>
            <person name="Ohkuma M."/>
        </authorList>
    </citation>
    <scope>NUCLEOTIDE SEQUENCE [LARGE SCALE GENOMIC DNA]</scope>
    <source>
        <strain evidence="4 5">JCM19232</strain>
    </source>
</reference>
<evidence type="ECO:0000313" key="4">
    <source>
        <dbReference type="EMBL" id="GAM64478.1"/>
    </source>
</evidence>
<dbReference type="Gene3D" id="2.60.40.3340">
    <property type="entry name" value="Domain of unknown function DUF4426"/>
    <property type="match status" value="1"/>
</dbReference>
<dbReference type="EMBL" id="BBRZ01000072">
    <property type="protein sequence ID" value="GAM58053.1"/>
    <property type="molecule type" value="Genomic_DNA"/>
</dbReference>
<feature type="chain" id="PRO_5010413502" description="DUF4426 domain-containing protein" evidence="1">
    <location>
        <begin position="19"/>
        <end position="147"/>
    </location>
</feature>
<reference evidence="3 6" key="1">
    <citation type="submission" date="2015-01" db="EMBL/GenBank/DDBJ databases">
        <title>Vibrio sp. C1 JCM 19231 whole genome shotgun sequence.</title>
        <authorList>
            <person name="Sawabe T."/>
            <person name="Meirelles P."/>
            <person name="Feng G."/>
            <person name="Sayaka M."/>
            <person name="Hattori M."/>
            <person name="Ohkuma M."/>
        </authorList>
    </citation>
    <scope>NUCLEOTIDE SEQUENCE [LARGE SCALE GENOMIC DNA]</scope>
    <source>
        <strain evidence="6">JCM 19231</strain>
        <strain evidence="3">JCM19231</strain>
    </source>
</reference>
<dbReference type="Proteomes" id="UP000031670">
    <property type="component" value="Unassembled WGS sequence"/>
</dbReference>
<evidence type="ECO:0000259" key="2">
    <source>
        <dbReference type="Pfam" id="PF14467"/>
    </source>
</evidence>
<dbReference type="InterPro" id="IPR025218">
    <property type="entry name" value="DUF4426"/>
</dbReference>
<gene>
    <name evidence="3" type="ORF">JCM19231_353</name>
    <name evidence="4" type="ORF">JCM19232_1148</name>
</gene>
<dbReference type="EMBL" id="BBSA01000013">
    <property type="protein sequence ID" value="GAM64478.1"/>
    <property type="molecule type" value="Genomic_DNA"/>
</dbReference>
<organism evidence="3 6">
    <name type="scientific">Vibrio ishigakensis</name>
    <dbReference type="NCBI Taxonomy" id="1481914"/>
    <lineage>
        <taxon>Bacteria</taxon>
        <taxon>Pseudomonadati</taxon>
        <taxon>Pseudomonadota</taxon>
        <taxon>Gammaproteobacteria</taxon>
        <taxon>Vibrionales</taxon>
        <taxon>Vibrionaceae</taxon>
        <taxon>Vibrio</taxon>
    </lineage>
</organism>
<comment type="caution">
    <text evidence="3">The sequence shown here is derived from an EMBL/GenBank/DDBJ whole genome shotgun (WGS) entry which is preliminary data.</text>
</comment>
<name>A0A0B8P432_9VIBR</name>
<accession>A0A0B8P432</accession>
<dbReference type="AlphaFoldDB" id="A0A0B8P432"/>
<feature type="signal peptide" evidence="1">
    <location>
        <begin position="1"/>
        <end position="18"/>
    </location>
</feature>
<keyword evidence="6" id="KW-1185">Reference proteome</keyword>
<evidence type="ECO:0000313" key="3">
    <source>
        <dbReference type="EMBL" id="GAM58053.1"/>
    </source>
</evidence>
<evidence type="ECO:0000256" key="1">
    <source>
        <dbReference type="SAM" id="SignalP"/>
    </source>
</evidence>